<dbReference type="PANTHER" id="PTHR43124">
    <property type="entry name" value="PURINE EFFLUX PUMP PBUE"/>
    <property type="match status" value="1"/>
</dbReference>
<evidence type="ECO:0000256" key="2">
    <source>
        <dbReference type="ARBA" id="ARBA00022475"/>
    </source>
</evidence>
<accession>A1WJL4</accession>
<gene>
    <name evidence="8" type="ordered locus">Veis_2071</name>
</gene>
<evidence type="ECO:0000256" key="5">
    <source>
        <dbReference type="ARBA" id="ARBA00023136"/>
    </source>
</evidence>
<dbReference type="GO" id="GO:0022857">
    <property type="term" value="F:transmembrane transporter activity"/>
    <property type="evidence" value="ECO:0007669"/>
    <property type="project" value="InterPro"/>
</dbReference>
<dbReference type="Proteomes" id="UP000000374">
    <property type="component" value="Chromosome"/>
</dbReference>
<evidence type="ECO:0000256" key="6">
    <source>
        <dbReference type="SAM" id="Phobius"/>
    </source>
</evidence>
<dbReference type="Gene3D" id="1.20.1250.20">
    <property type="entry name" value="MFS general substrate transporter like domains"/>
    <property type="match status" value="2"/>
</dbReference>
<dbReference type="InterPro" id="IPR001958">
    <property type="entry name" value="Tet-R_TetA/multi-R_MdtG-like"/>
</dbReference>
<feature type="transmembrane region" description="Helical" evidence="6">
    <location>
        <begin position="190"/>
        <end position="211"/>
    </location>
</feature>
<dbReference type="PROSITE" id="PS50850">
    <property type="entry name" value="MFS"/>
    <property type="match status" value="1"/>
</dbReference>
<dbReference type="SUPFAM" id="SSF103473">
    <property type="entry name" value="MFS general substrate transporter"/>
    <property type="match status" value="1"/>
</dbReference>
<protein>
    <submittedName>
        <fullName evidence="8">Major facilitator superfamily MFS_1</fullName>
    </submittedName>
</protein>
<evidence type="ECO:0000256" key="3">
    <source>
        <dbReference type="ARBA" id="ARBA00022692"/>
    </source>
</evidence>
<dbReference type="EMBL" id="CP000542">
    <property type="protein sequence ID" value="ABM57821.1"/>
    <property type="molecule type" value="Genomic_DNA"/>
</dbReference>
<dbReference type="InterPro" id="IPR020846">
    <property type="entry name" value="MFS_dom"/>
</dbReference>
<evidence type="ECO:0000256" key="1">
    <source>
        <dbReference type="ARBA" id="ARBA00004651"/>
    </source>
</evidence>
<evidence type="ECO:0000313" key="8">
    <source>
        <dbReference type="EMBL" id="ABM57821.1"/>
    </source>
</evidence>
<evidence type="ECO:0000256" key="4">
    <source>
        <dbReference type="ARBA" id="ARBA00022989"/>
    </source>
</evidence>
<keyword evidence="4 6" id="KW-1133">Transmembrane helix</keyword>
<keyword evidence="9" id="KW-1185">Reference proteome</keyword>
<feature type="transmembrane region" description="Helical" evidence="6">
    <location>
        <begin position="335"/>
        <end position="356"/>
    </location>
</feature>
<feature type="transmembrane region" description="Helical" evidence="6">
    <location>
        <begin position="217"/>
        <end position="239"/>
    </location>
</feature>
<dbReference type="KEGG" id="vei:Veis_2071"/>
<dbReference type="InterPro" id="IPR050189">
    <property type="entry name" value="MFS_Efflux_Transporters"/>
</dbReference>
<feature type="transmembrane region" description="Helical" evidence="6">
    <location>
        <begin position="110"/>
        <end position="129"/>
    </location>
</feature>
<dbReference type="AlphaFoldDB" id="A1WJL4"/>
<feature type="transmembrane region" description="Helical" evidence="6">
    <location>
        <begin position="310"/>
        <end position="329"/>
    </location>
</feature>
<dbReference type="InterPro" id="IPR036259">
    <property type="entry name" value="MFS_trans_sf"/>
</dbReference>
<keyword evidence="3 6" id="KW-0812">Transmembrane</keyword>
<proteinExistence type="predicted"/>
<feature type="transmembrane region" description="Helical" evidence="6">
    <location>
        <begin position="251"/>
        <end position="269"/>
    </location>
</feature>
<feature type="transmembrane region" description="Helical" evidence="6">
    <location>
        <begin position="141"/>
        <end position="159"/>
    </location>
</feature>
<keyword evidence="5 6" id="KW-0472">Membrane</keyword>
<feature type="transmembrane region" description="Helical" evidence="6">
    <location>
        <begin position="68"/>
        <end position="89"/>
    </location>
</feature>
<dbReference type="HOGENOM" id="CLU_053107_1_0_4"/>
<dbReference type="GO" id="GO:0005886">
    <property type="term" value="C:plasma membrane"/>
    <property type="evidence" value="ECO:0007669"/>
    <property type="project" value="UniProtKB-SubCell"/>
</dbReference>
<evidence type="ECO:0000313" key="9">
    <source>
        <dbReference type="Proteomes" id="UP000000374"/>
    </source>
</evidence>
<dbReference type="Pfam" id="PF07690">
    <property type="entry name" value="MFS_1"/>
    <property type="match status" value="2"/>
</dbReference>
<dbReference type="PRINTS" id="PR01035">
    <property type="entry name" value="TCRTETA"/>
</dbReference>
<evidence type="ECO:0000259" key="7">
    <source>
        <dbReference type="PROSITE" id="PS50850"/>
    </source>
</evidence>
<sequence length="368" mass="38621">MAAPLLALRQGHSAAAVGLLLALFALMQVVLALPAGRYVDRHGLKRPIGYAVVVACLGAWLALLWPIFAVLCLAALMTGGATGAAIIALQRHVGRTAAHDATQLKQVFSWLAIGPAVSNFVGPFLAGQLIDHAGSAGIDGFRAAFALMAVLPLLTWFWVRNAVELPPVIAAAGPPQRAWDLMNELPFRRLLLVNWILASCWDVHTFAVPLLGHERGMSASVIGSILGAFAIAAAVIRLLMLLVAERLRERVVVAGAMLVTALLFAVYPLLGTALGMGLCSVLLGFALGSVQPMVMSLLHQITPAHRHGEALGLRLMVINASSVFMPMLFGSAGTVIGVGGLFWVIGAAVGGGAWLAGRMDEREPGKPV</sequence>
<dbReference type="InterPro" id="IPR011701">
    <property type="entry name" value="MFS"/>
</dbReference>
<feature type="transmembrane region" description="Helical" evidence="6">
    <location>
        <begin position="275"/>
        <end position="298"/>
    </location>
</feature>
<comment type="subcellular location">
    <subcellularLocation>
        <location evidence="1">Cell membrane</location>
        <topology evidence="1">Multi-pass membrane protein</topology>
    </subcellularLocation>
</comment>
<feature type="domain" description="Major facilitator superfamily (MFS) profile" evidence="7">
    <location>
        <begin position="1"/>
        <end position="364"/>
    </location>
</feature>
<dbReference type="eggNOG" id="COG2814">
    <property type="taxonomic scope" value="Bacteria"/>
</dbReference>
<organism evidence="8 9">
    <name type="scientific">Verminephrobacter eiseniae (strain EF01-2)</name>
    <dbReference type="NCBI Taxonomy" id="391735"/>
    <lineage>
        <taxon>Bacteria</taxon>
        <taxon>Pseudomonadati</taxon>
        <taxon>Pseudomonadota</taxon>
        <taxon>Betaproteobacteria</taxon>
        <taxon>Burkholderiales</taxon>
        <taxon>Comamonadaceae</taxon>
        <taxon>Verminephrobacter</taxon>
    </lineage>
</organism>
<name>A1WJL4_VEREI</name>
<dbReference type="PANTHER" id="PTHR43124:SF3">
    <property type="entry name" value="CHLORAMPHENICOL EFFLUX PUMP RV0191"/>
    <property type="match status" value="1"/>
</dbReference>
<dbReference type="STRING" id="391735.Veis_2071"/>
<feature type="transmembrane region" description="Helical" evidence="6">
    <location>
        <begin position="47"/>
        <end position="62"/>
    </location>
</feature>
<reference evidence="9" key="1">
    <citation type="submission" date="2006-12" db="EMBL/GenBank/DDBJ databases">
        <title>Complete sequence of chromosome 1 of Verminephrobacter eiseniae EF01-2.</title>
        <authorList>
            <person name="Copeland A."/>
            <person name="Lucas S."/>
            <person name="Lapidus A."/>
            <person name="Barry K."/>
            <person name="Detter J.C."/>
            <person name="Glavina del Rio T."/>
            <person name="Dalin E."/>
            <person name="Tice H."/>
            <person name="Pitluck S."/>
            <person name="Chertkov O."/>
            <person name="Brettin T."/>
            <person name="Bruce D."/>
            <person name="Han C."/>
            <person name="Tapia R."/>
            <person name="Gilna P."/>
            <person name="Schmutz J."/>
            <person name="Larimer F."/>
            <person name="Land M."/>
            <person name="Hauser L."/>
            <person name="Kyrpides N."/>
            <person name="Kim E."/>
            <person name="Stahl D."/>
            <person name="Richardson P."/>
        </authorList>
    </citation>
    <scope>NUCLEOTIDE SEQUENCE [LARGE SCALE GENOMIC DNA]</scope>
    <source>
        <strain evidence="9">EF01-2</strain>
    </source>
</reference>
<keyword evidence="2" id="KW-1003">Cell membrane</keyword>
<feature type="transmembrane region" description="Helical" evidence="6">
    <location>
        <begin position="12"/>
        <end position="35"/>
    </location>
</feature>